<accession>A0A5P1RAR0</accession>
<evidence type="ECO:0000313" key="7">
    <source>
        <dbReference type="Proteomes" id="UP000324760"/>
    </source>
</evidence>
<comment type="similarity">
    <text evidence="2">Belongs to the universal stress protein A family.</text>
</comment>
<dbReference type="PANTHER" id="PTHR47892:SF1">
    <property type="entry name" value="UNIVERSAL STRESS PROTEIN E"/>
    <property type="match status" value="1"/>
</dbReference>
<comment type="subcellular location">
    <subcellularLocation>
        <location evidence="1">Cytoplasm</location>
    </subcellularLocation>
</comment>
<dbReference type="SUPFAM" id="SSF52402">
    <property type="entry name" value="Adenine nucleotide alpha hydrolases-like"/>
    <property type="match status" value="2"/>
</dbReference>
<dbReference type="EMBL" id="CP043869">
    <property type="protein sequence ID" value="QEQ96376.1"/>
    <property type="molecule type" value="Genomic_DNA"/>
</dbReference>
<dbReference type="OrthoDB" id="239260at2"/>
<dbReference type="PANTHER" id="PTHR47892">
    <property type="entry name" value="UNIVERSAL STRESS PROTEIN E"/>
    <property type="match status" value="1"/>
</dbReference>
<name>A0A5P1RAR0_9GAMM</name>
<reference evidence="6 7" key="1">
    <citation type="journal article" date="2019" name="Biochem. Eng. J.">
        <title>Metabolic engineering of the marine bacteria Neptunomonas concharum for the production of acetoin and meso-2,3-butanediol from acetate.</title>
        <authorList>
            <person name="Li W."/>
            <person name="Pu N."/>
            <person name="Liu C.-X."/>
            <person name="Yuan Q.-P."/>
            <person name="Li Z.-J."/>
        </authorList>
    </citation>
    <scope>NUCLEOTIDE SEQUENCE [LARGE SCALE GENOMIC DNA]</scope>
    <source>
        <strain evidence="6 7">JCM17730</strain>
    </source>
</reference>
<dbReference type="RefSeq" id="WP_138988501.1">
    <property type="nucleotide sequence ID" value="NZ_CP043869.1"/>
</dbReference>
<dbReference type="Pfam" id="PF00582">
    <property type="entry name" value="Usp"/>
    <property type="match status" value="2"/>
</dbReference>
<evidence type="ECO:0000259" key="5">
    <source>
        <dbReference type="Pfam" id="PF00582"/>
    </source>
</evidence>
<sequence length="310" mass="34573">MGLNKVLVDIDPKNPSGFLLEKVKRIAAGRSLHIELFHNCYSRSLHNSYLFDREAEKHAIAGYQQHVEAQLIQLSEAFEGEGYSVGYDVSWNKNSAEGLIKKALRYQADLVISSISKHSLGHYLLGQGDWKLISECPIPLLMTKERGWGVHPRVLAAVDPFHPSEVEKASALDAKIIEAAIEFSRLMLGELHGAHCFNVLPQSAIFDEHLTADYEGLQEKVRSQHKKAFGEFLDHHAKGQILEHLIEGEVHNALPELVEKQKIDVLVMGSAARDMVDRLLVGSSVERVLDHIPCDVLLVKKPGFVSPVTE</sequence>
<dbReference type="AlphaFoldDB" id="A0A5P1RAR0"/>
<keyword evidence="3" id="KW-0963">Cytoplasm</keyword>
<evidence type="ECO:0000256" key="3">
    <source>
        <dbReference type="ARBA" id="ARBA00022490"/>
    </source>
</evidence>
<dbReference type="KEGG" id="ncu:F0U83_06465"/>
<organism evidence="6 7">
    <name type="scientific">Neptunomonas concharum</name>
    <dbReference type="NCBI Taxonomy" id="1031538"/>
    <lineage>
        <taxon>Bacteria</taxon>
        <taxon>Pseudomonadati</taxon>
        <taxon>Pseudomonadota</taxon>
        <taxon>Gammaproteobacteria</taxon>
        <taxon>Oceanospirillales</taxon>
        <taxon>Oceanospirillaceae</taxon>
        <taxon>Neptunomonas</taxon>
    </lineage>
</organism>
<evidence type="ECO:0000256" key="4">
    <source>
        <dbReference type="ARBA" id="ARBA00037131"/>
    </source>
</evidence>
<comment type="function">
    <text evidence="4">Required for resistance to DNA-damaging agents.</text>
</comment>
<feature type="domain" description="UspA" evidence="5">
    <location>
        <begin position="170"/>
        <end position="300"/>
    </location>
</feature>
<evidence type="ECO:0000313" key="6">
    <source>
        <dbReference type="EMBL" id="QEQ96376.1"/>
    </source>
</evidence>
<evidence type="ECO:0000256" key="1">
    <source>
        <dbReference type="ARBA" id="ARBA00004496"/>
    </source>
</evidence>
<proteinExistence type="inferred from homology"/>
<feature type="domain" description="UspA" evidence="5">
    <location>
        <begin position="4"/>
        <end position="144"/>
    </location>
</feature>
<keyword evidence="7" id="KW-1185">Reference proteome</keyword>
<dbReference type="InterPro" id="IPR006016">
    <property type="entry name" value="UspA"/>
</dbReference>
<dbReference type="Gene3D" id="3.40.50.12370">
    <property type="match status" value="1"/>
</dbReference>
<protein>
    <recommendedName>
        <fullName evidence="5">UspA domain-containing protein</fullName>
    </recommendedName>
</protein>
<dbReference type="GO" id="GO:0005737">
    <property type="term" value="C:cytoplasm"/>
    <property type="evidence" value="ECO:0007669"/>
    <property type="project" value="UniProtKB-SubCell"/>
</dbReference>
<evidence type="ECO:0000256" key="2">
    <source>
        <dbReference type="ARBA" id="ARBA00008791"/>
    </source>
</evidence>
<dbReference type="Proteomes" id="UP000324760">
    <property type="component" value="Chromosome"/>
</dbReference>
<gene>
    <name evidence="6" type="ORF">F0U83_06465</name>
</gene>